<evidence type="ECO:0000256" key="1">
    <source>
        <dbReference type="ARBA" id="ARBA00004328"/>
    </source>
</evidence>
<proteinExistence type="predicted"/>
<dbReference type="GO" id="GO:0044423">
    <property type="term" value="C:virion component"/>
    <property type="evidence" value="ECO:0007669"/>
    <property type="project" value="UniProtKB-KW"/>
</dbReference>
<evidence type="ECO:0000313" key="4">
    <source>
        <dbReference type="EMBL" id="CAB4149674.1"/>
    </source>
</evidence>
<keyword evidence="2" id="KW-0946">Virion</keyword>
<reference evidence="4" key="1">
    <citation type="submission" date="2020-04" db="EMBL/GenBank/DDBJ databases">
        <authorList>
            <person name="Chiriac C."/>
            <person name="Salcher M."/>
            <person name="Ghai R."/>
            <person name="Kavagutti S V."/>
        </authorList>
    </citation>
    <scope>NUCLEOTIDE SEQUENCE</scope>
</reference>
<dbReference type="Gene3D" id="3.30.2400.10">
    <property type="entry name" value="Major capsid protein gp5"/>
    <property type="match status" value="1"/>
</dbReference>
<dbReference type="InterPro" id="IPR024455">
    <property type="entry name" value="Phage_capsid"/>
</dbReference>
<feature type="domain" description="Phage capsid-like C-terminal" evidence="3">
    <location>
        <begin position="17"/>
        <end position="298"/>
    </location>
</feature>
<protein>
    <submittedName>
        <fullName evidence="4">Major_cap_HK97, phage major capsid protein, HK97 family</fullName>
    </submittedName>
</protein>
<gene>
    <name evidence="4" type="ORF">UFOVP552_18</name>
</gene>
<dbReference type="Pfam" id="PF05065">
    <property type="entry name" value="Phage_capsid"/>
    <property type="match status" value="1"/>
</dbReference>
<evidence type="ECO:0000256" key="2">
    <source>
        <dbReference type="ARBA" id="ARBA00022844"/>
    </source>
</evidence>
<dbReference type="NCBIfam" id="TIGR01554">
    <property type="entry name" value="major_cap_HK97"/>
    <property type="match status" value="1"/>
</dbReference>
<comment type="subcellular location">
    <subcellularLocation>
        <location evidence="1">Virion</location>
    </subcellularLocation>
</comment>
<sequence>MPISRTDLTEANGYILEEQGSAVIQDLIAQSAVERFARREAMASRTKSVPRFVGDAPQVVAEGAEIPASNPTLDEIVLTARKYAQLMHISEEDVNDSLVDTLSVYKREWASRFARKFDNACLGVTAAGDGDDGQPFTSLYRALATSPTAPVSQIIQTGGAMSYEDINNALGFVENSKKFDAANTVWMAHPKMLKEIRGMIKGNNDLVLPDPLAGTPGSLFGYPLVVSYGAATSTAATDSPTGNALLIVGNRQMLINGVRGGVESVVSRDAEFDRDGVVLKTRIRRGFAVADADAFAIVEKTA</sequence>
<dbReference type="Gene3D" id="3.30.2320.10">
    <property type="entry name" value="hypothetical protein PF0899 domain"/>
    <property type="match status" value="1"/>
</dbReference>
<accession>A0A6J5MS71</accession>
<evidence type="ECO:0000259" key="3">
    <source>
        <dbReference type="Pfam" id="PF05065"/>
    </source>
</evidence>
<name>A0A6J5MS71_9CAUD</name>
<dbReference type="EMBL" id="LR796523">
    <property type="protein sequence ID" value="CAB4149674.1"/>
    <property type="molecule type" value="Genomic_DNA"/>
</dbReference>
<dbReference type="SUPFAM" id="SSF56563">
    <property type="entry name" value="Major capsid protein gp5"/>
    <property type="match status" value="1"/>
</dbReference>
<dbReference type="InterPro" id="IPR054612">
    <property type="entry name" value="Phage_capsid-like_C"/>
</dbReference>
<organism evidence="4">
    <name type="scientific">uncultured Caudovirales phage</name>
    <dbReference type="NCBI Taxonomy" id="2100421"/>
    <lineage>
        <taxon>Viruses</taxon>
        <taxon>Duplodnaviria</taxon>
        <taxon>Heunggongvirae</taxon>
        <taxon>Uroviricota</taxon>
        <taxon>Caudoviricetes</taxon>
        <taxon>Peduoviridae</taxon>
        <taxon>Maltschvirus</taxon>
        <taxon>Maltschvirus maltsch</taxon>
    </lineage>
</organism>